<evidence type="ECO:0000256" key="1">
    <source>
        <dbReference type="ARBA" id="ARBA00001971"/>
    </source>
</evidence>
<dbReference type="Pfam" id="PF00067">
    <property type="entry name" value="p450"/>
    <property type="match status" value="1"/>
</dbReference>
<evidence type="ECO:0000256" key="6">
    <source>
        <dbReference type="ARBA" id="ARBA00023004"/>
    </source>
</evidence>
<dbReference type="InterPro" id="IPR001128">
    <property type="entry name" value="Cyt_P450"/>
</dbReference>
<evidence type="ECO:0000313" key="11">
    <source>
        <dbReference type="Proteomes" id="UP001164286"/>
    </source>
</evidence>
<evidence type="ECO:0000256" key="3">
    <source>
        <dbReference type="ARBA" id="ARBA00010617"/>
    </source>
</evidence>
<keyword evidence="7" id="KW-0503">Monooxygenase</keyword>
<dbReference type="InterPro" id="IPR002401">
    <property type="entry name" value="Cyt_P450_E_grp-I"/>
</dbReference>
<gene>
    <name evidence="10" type="ORF">MKK02DRAFT_45594</name>
</gene>
<dbReference type="GO" id="GO:0005506">
    <property type="term" value="F:iron ion binding"/>
    <property type="evidence" value="ECO:0007669"/>
    <property type="project" value="InterPro"/>
</dbReference>
<dbReference type="PANTHER" id="PTHR24305">
    <property type="entry name" value="CYTOCHROME P450"/>
    <property type="match status" value="1"/>
</dbReference>
<keyword evidence="5" id="KW-0560">Oxidoreductase</keyword>
<keyword evidence="9" id="KW-0812">Transmembrane</keyword>
<dbReference type="CDD" id="cd11069">
    <property type="entry name" value="CYP_FUM15-like"/>
    <property type="match status" value="1"/>
</dbReference>
<dbReference type="Gene3D" id="1.10.630.10">
    <property type="entry name" value="Cytochrome P450"/>
    <property type="match status" value="1"/>
</dbReference>
<comment type="similarity">
    <text evidence="3">Belongs to the cytochrome P450 family.</text>
</comment>
<dbReference type="InterPro" id="IPR036396">
    <property type="entry name" value="Cyt_P450_sf"/>
</dbReference>
<keyword evidence="4 8" id="KW-0349">Heme</keyword>
<dbReference type="RefSeq" id="XP_052946662.1">
    <property type="nucleotide sequence ID" value="XM_053093505.1"/>
</dbReference>
<evidence type="ECO:0000256" key="7">
    <source>
        <dbReference type="ARBA" id="ARBA00023033"/>
    </source>
</evidence>
<evidence type="ECO:0000256" key="5">
    <source>
        <dbReference type="ARBA" id="ARBA00023002"/>
    </source>
</evidence>
<dbReference type="InterPro" id="IPR050121">
    <property type="entry name" value="Cytochrome_P450_monoxygenase"/>
</dbReference>
<keyword evidence="6 8" id="KW-0408">Iron</keyword>
<reference evidence="10" key="1">
    <citation type="journal article" date="2022" name="G3 (Bethesda)">
        <title>High quality genome of the basidiomycete yeast Dioszegia hungarica PDD-24b-2 isolated from cloud water.</title>
        <authorList>
            <person name="Jarrige D."/>
            <person name="Haridas S."/>
            <person name="Bleykasten-Grosshans C."/>
            <person name="Joly M."/>
            <person name="Nadalig T."/>
            <person name="Sancelme M."/>
            <person name="Vuilleumier S."/>
            <person name="Grigoriev I.V."/>
            <person name="Amato P."/>
            <person name="Bringel F."/>
        </authorList>
    </citation>
    <scope>NUCLEOTIDE SEQUENCE</scope>
    <source>
        <strain evidence="10">PDD-24b-2</strain>
    </source>
</reference>
<proteinExistence type="inferred from homology"/>
<evidence type="ECO:0000313" key="10">
    <source>
        <dbReference type="EMBL" id="KAI9636885.1"/>
    </source>
</evidence>
<dbReference type="GeneID" id="77732710"/>
<dbReference type="PRINTS" id="PR00385">
    <property type="entry name" value="P450"/>
</dbReference>
<keyword evidence="11" id="KW-1185">Reference proteome</keyword>
<dbReference type="PANTHER" id="PTHR24305:SF166">
    <property type="entry name" value="CYTOCHROME P450 12A4, MITOCHONDRIAL-RELATED"/>
    <property type="match status" value="1"/>
</dbReference>
<dbReference type="GO" id="GO:0004497">
    <property type="term" value="F:monooxygenase activity"/>
    <property type="evidence" value="ECO:0007669"/>
    <property type="project" value="UniProtKB-KW"/>
</dbReference>
<dbReference type="AlphaFoldDB" id="A0AA38LV73"/>
<keyword evidence="8" id="KW-0479">Metal-binding</keyword>
<accession>A0AA38LV73</accession>
<feature type="transmembrane region" description="Helical" evidence="9">
    <location>
        <begin position="20"/>
        <end position="40"/>
    </location>
</feature>
<evidence type="ECO:0000256" key="9">
    <source>
        <dbReference type="SAM" id="Phobius"/>
    </source>
</evidence>
<feature type="binding site" description="axial binding residue" evidence="8">
    <location>
        <position position="520"/>
    </location>
    <ligand>
        <name>heme</name>
        <dbReference type="ChEBI" id="CHEBI:30413"/>
    </ligand>
    <ligandPart>
        <name>Fe</name>
        <dbReference type="ChEBI" id="CHEBI:18248"/>
    </ligandPart>
</feature>
<sequence>MALIPGLPSLGLGHRAVDIAVYTLGAICFVLVTVFAYLWLYCDWTLSYRDLPGPPRTSWFWGNLQATFAAEPGAMHAEWTDTYGPTFRYRMLFGTSRVCTADPVALTYIFTHVDKFPKPGLIRQFLVELLGNGVFAAEGADHRRQRRALNPCFSPQSIRDILPIFYDKAEELRGKLLGLIQDDSEGIASPTPTAEGDAVPGGRKIEVMRYLGMCTIDIVGPAAFGYEVRSLSQPNNELFDAFSTLVEVGQDFNAVAVLQTFVPYMDRIPTKRMAAMRNSKATTQRIGRSLVAEKKWAIEQSHSKGGEDVGRDILSTCIRANMAADVGTEQKMTDEEVLSQITTFVRSAPPFCWAGADQWMLAGNETSSSALTWVLYLLSQHPDIQAKLREECLAVTDTRPSLEDISALPYLDAVLHETLRLYSPVPSTLREAAEDVIVPLGTPVKDRNGRMIDSMKLSQGSSIYIPISVVNTSKQIWGPDAHLFNPSRHFSTDDTFDAQQKSVPGVWGSILTFLGGRRSCVGLSFALAEMKVILFVLIRSLEFEELASKPKIVKKATLTMRPGVIGEEAAGPQMPLMVKPYTQAQS</sequence>
<comment type="cofactor">
    <cofactor evidence="1 8">
        <name>heme</name>
        <dbReference type="ChEBI" id="CHEBI:30413"/>
    </cofactor>
</comment>
<comment type="pathway">
    <text evidence="2">Secondary metabolite biosynthesis.</text>
</comment>
<keyword evidence="9" id="KW-1133">Transmembrane helix</keyword>
<evidence type="ECO:0000256" key="8">
    <source>
        <dbReference type="PIRSR" id="PIRSR602401-1"/>
    </source>
</evidence>
<dbReference type="Proteomes" id="UP001164286">
    <property type="component" value="Unassembled WGS sequence"/>
</dbReference>
<evidence type="ECO:0000256" key="4">
    <source>
        <dbReference type="ARBA" id="ARBA00022617"/>
    </source>
</evidence>
<name>A0AA38LV73_9TREE</name>
<organism evidence="10 11">
    <name type="scientific">Dioszegia hungarica</name>
    <dbReference type="NCBI Taxonomy" id="4972"/>
    <lineage>
        <taxon>Eukaryota</taxon>
        <taxon>Fungi</taxon>
        <taxon>Dikarya</taxon>
        <taxon>Basidiomycota</taxon>
        <taxon>Agaricomycotina</taxon>
        <taxon>Tremellomycetes</taxon>
        <taxon>Tremellales</taxon>
        <taxon>Bulleribasidiaceae</taxon>
        <taxon>Dioszegia</taxon>
    </lineage>
</organism>
<dbReference type="SUPFAM" id="SSF48264">
    <property type="entry name" value="Cytochrome P450"/>
    <property type="match status" value="1"/>
</dbReference>
<evidence type="ECO:0000256" key="2">
    <source>
        <dbReference type="ARBA" id="ARBA00005179"/>
    </source>
</evidence>
<protein>
    <submittedName>
        <fullName evidence="10">Cytochrome P450</fullName>
    </submittedName>
</protein>
<comment type="caution">
    <text evidence="10">The sequence shown here is derived from an EMBL/GenBank/DDBJ whole genome shotgun (WGS) entry which is preliminary data.</text>
</comment>
<dbReference type="EMBL" id="JAKWFO010000005">
    <property type="protein sequence ID" value="KAI9636885.1"/>
    <property type="molecule type" value="Genomic_DNA"/>
</dbReference>
<dbReference type="GO" id="GO:0016705">
    <property type="term" value="F:oxidoreductase activity, acting on paired donors, with incorporation or reduction of molecular oxygen"/>
    <property type="evidence" value="ECO:0007669"/>
    <property type="project" value="InterPro"/>
</dbReference>
<dbReference type="GO" id="GO:0020037">
    <property type="term" value="F:heme binding"/>
    <property type="evidence" value="ECO:0007669"/>
    <property type="project" value="InterPro"/>
</dbReference>
<dbReference type="PRINTS" id="PR00463">
    <property type="entry name" value="EP450I"/>
</dbReference>
<keyword evidence="9" id="KW-0472">Membrane</keyword>